<dbReference type="OrthoDB" id="9780326at2"/>
<feature type="domain" description="RNA polymerase sigma-70 region 2" evidence="5">
    <location>
        <begin position="28"/>
        <end position="94"/>
    </location>
</feature>
<dbReference type="InterPro" id="IPR039425">
    <property type="entry name" value="RNA_pol_sigma-70-like"/>
</dbReference>
<keyword evidence="4" id="KW-0804">Transcription</keyword>
<dbReference type="Gene3D" id="1.10.1740.10">
    <property type="match status" value="1"/>
</dbReference>
<dbReference type="Proteomes" id="UP000036520">
    <property type="component" value="Chromosome"/>
</dbReference>
<dbReference type="GO" id="GO:0006352">
    <property type="term" value="P:DNA-templated transcription initiation"/>
    <property type="evidence" value="ECO:0007669"/>
    <property type="project" value="InterPro"/>
</dbReference>
<comment type="similarity">
    <text evidence="1">Belongs to the sigma-70 factor family. ECF subfamily.</text>
</comment>
<dbReference type="SUPFAM" id="SSF88659">
    <property type="entry name" value="Sigma3 and sigma4 domains of RNA polymerase sigma factors"/>
    <property type="match status" value="1"/>
</dbReference>
<dbReference type="GO" id="GO:0016987">
    <property type="term" value="F:sigma factor activity"/>
    <property type="evidence" value="ECO:0007669"/>
    <property type="project" value="UniProtKB-KW"/>
</dbReference>
<dbReference type="GO" id="GO:0003677">
    <property type="term" value="F:DNA binding"/>
    <property type="evidence" value="ECO:0007669"/>
    <property type="project" value="InterPro"/>
</dbReference>
<dbReference type="EMBL" id="CP012040">
    <property type="protein sequence ID" value="AKP50611.1"/>
    <property type="molecule type" value="Genomic_DNA"/>
</dbReference>
<dbReference type="InterPro" id="IPR013324">
    <property type="entry name" value="RNA_pol_sigma_r3/r4-like"/>
</dbReference>
<keyword evidence="3" id="KW-0731">Sigma factor</keyword>
<dbReference type="AlphaFoldDB" id="A0A0H4P832"/>
<gene>
    <name evidence="7" type="ORF">CA2015_1162</name>
</gene>
<evidence type="ECO:0000256" key="3">
    <source>
        <dbReference type="ARBA" id="ARBA00023082"/>
    </source>
</evidence>
<reference evidence="7 8" key="1">
    <citation type="submission" date="2015-07" db="EMBL/GenBank/DDBJ databases">
        <authorList>
            <person name="Kim K.M."/>
        </authorList>
    </citation>
    <scope>NUCLEOTIDE SEQUENCE [LARGE SCALE GENOMIC DNA]</scope>
    <source>
        <strain evidence="7 8">KCTC 12363</strain>
    </source>
</reference>
<keyword evidence="2" id="KW-0805">Transcription regulation</keyword>
<evidence type="ECO:0000313" key="7">
    <source>
        <dbReference type="EMBL" id="AKP50611.1"/>
    </source>
</evidence>
<protein>
    <submittedName>
        <fullName evidence="7">RNA polymerase, sigma-24 subunit, ECF subfamily</fullName>
    </submittedName>
</protein>
<dbReference type="CDD" id="cd06171">
    <property type="entry name" value="Sigma70_r4"/>
    <property type="match status" value="1"/>
</dbReference>
<dbReference type="RefSeq" id="WP_048641039.1">
    <property type="nucleotide sequence ID" value="NZ_CP012040.1"/>
</dbReference>
<dbReference type="InterPro" id="IPR036388">
    <property type="entry name" value="WH-like_DNA-bd_sf"/>
</dbReference>
<name>A0A0H4P832_9BACT</name>
<evidence type="ECO:0000256" key="1">
    <source>
        <dbReference type="ARBA" id="ARBA00010641"/>
    </source>
</evidence>
<dbReference type="Gene3D" id="1.10.10.10">
    <property type="entry name" value="Winged helix-like DNA-binding domain superfamily/Winged helix DNA-binding domain"/>
    <property type="match status" value="1"/>
</dbReference>
<dbReference type="NCBIfam" id="TIGR02937">
    <property type="entry name" value="sigma70-ECF"/>
    <property type="match status" value="1"/>
</dbReference>
<feature type="domain" description="RNA polymerase sigma factor 70 region 4 type 2" evidence="6">
    <location>
        <begin position="136"/>
        <end position="186"/>
    </location>
</feature>
<evidence type="ECO:0000256" key="2">
    <source>
        <dbReference type="ARBA" id="ARBA00023015"/>
    </source>
</evidence>
<accession>A0A0H4P832</accession>
<proteinExistence type="inferred from homology"/>
<evidence type="ECO:0000259" key="6">
    <source>
        <dbReference type="Pfam" id="PF08281"/>
    </source>
</evidence>
<evidence type="ECO:0000256" key="4">
    <source>
        <dbReference type="ARBA" id="ARBA00023163"/>
    </source>
</evidence>
<dbReference type="Pfam" id="PF04542">
    <property type="entry name" value="Sigma70_r2"/>
    <property type="match status" value="1"/>
</dbReference>
<dbReference type="KEGG" id="camu:CA2015_1162"/>
<dbReference type="Pfam" id="PF08281">
    <property type="entry name" value="Sigma70_r4_2"/>
    <property type="match status" value="1"/>
</dbReference>
<dbReference type="InterPro" id="IPR014284">
    <property type="entry name" value="RNA_pol_sigma-70_dom"/>
</dbReference>
<evidence type="ECO:0000313" key="8">
    <source>
        <dbReference type="Proteomes" id="UP000036520"/>
    </source>
</evidence>
<dbReference type="InterPro" id="IPR013325">
    <property type="entry name" value="RNA_pol_sigma_r2"/>
</dbReference>
<dbReference type="PANTHER" id="PTHR43133:SF46">
    <property type="entry name" value="RNA POLYMERASE SIGMA-70 FACTOR ECF SUBFAMILY"/>
    <property type="match status" value="1"/>
</dbReference>
<organism evidence="7 8">
    <name type="scientific">Cyclobacterium amurskyense</name>
    <dbReference type="NCBI Taxonomy" id="320787"/>
    <lineage>
        <taxon>Bacteria</taxon>
        <taxon>Pseudomonadati</taxon>
        <taxon>Bacteroidota</taxon>
        <taxon>Cytophagia</taxon>
        <taxon>Cytophagales</taxon>
        <taxon>Cyclobacteriaceae</taxon>
        <taxon>Cyclobacterium</taxon>
    </lineage>
</organism>
<keyword evidence="8" id="KW-1185">Reference proteome</keyword>
<evidence type="ECO:0000259" key="5">
    <source>
        <dbReference type="Pfam" id="PF04542"/>
    </source>
</evidence>
<dbReference type="PANTHER" id="PTHR43133">
    <property type="entry name" value="RNA POLYMERASE ECF-TYPE SIGMA FACTO"/>
    <property type="match status" value="1"/>
</dbReference>
<dbReference type="InterPro" id="IPR013249">
    <property type="entry name" value="RNA_pol_sigma70_r4_t2"/>
</dbReference>
<sequence length="200" mass="23161">MTNVRQINDEAQFLIEMANGNEKPLDYFYNKYSAKVYSTALSYTKNEQDAEEVLQDVFITLFDSASKFKNDASVSTWIYRITINKCLDFLRKKNSLKRKGIFSSLFSKESGEIIIEPVDFVHPGVKMENSEDAKLLFRVMDELTENQKTVFILTQIDGLPQQEVADIMKVSRKSVESLLQRAKATMRIKLEKFYPERGKK</sequence>
<dbReference type="InterPro" id="IPR007627">
    <property type="entry name" value="RNA_pol_sigma70_r2"/>
</dbReference>
<dbReference type="SUPFAM" id="SSF88946">
    <property type="entry name" value="Sigma2 domain of RNA polymerase sigma factors"/>
    <property type="match status" value="1"/>
</dbReference>
<dbReference type="STRING" id="320787.CA2015_1162"/>
<dbReference type="PATRIC" id="fig|320787.5.peg.1285"/>